<dbReference type="InterPro" id="IPR014919">
    <property type="entry name" value="XisH"/>
</dbReference>
<dbReference type="InterPro" id="IPR011335">
    <property type="entry name" value="Restrct_endonuc-II-like"/>
</dbReference>
<protein>
    <submittedName>
        <fullName evidence="1">FdxN element excision controlling factor protein XisH</fullName>
    </submittedName>
</protein>
<evidence type="ECO:0000313" key="1">
    <source>
        <dbReference type="EMBL" id="BAY16179.1"/>
    </source>
</evidence>
<name>A0A1Z4GFC2_9CYAN</name>
<dbReference type="SUPFAM" id="SSF52980">
    <property type="entry name" value="Restriction endonuclease-like"/>
    <property type="match status" value="1"/>
</dbReference>
<dbReference type="Proteomes" id="UP000218287">
    <property type="component" value="Chromosome"/>
</dbReference>
<evidence type="ECO:0000313" key="2">
    <source>
        <dbReference type="Proteomes" id="UP000218287"/>
    </source>
</evidence>
<sequence>MGAERLIAAQRDQEKIAVEIKSFLAPSNLSEFHTALGQFLNHRIVLREKQPERELYLAVNLETYIKVKREAGTPKYDLSRVFALLTSARELYNIWQILKGIGQVI</sequence>
<proteinExistence type="predicted"/>
<organism evidence="1 2">
    <name type="scientific">Anabaenopsis circularis NIES-21</name>
    <dbReference type="NCBI Taxonomy" id="1085406"/>
    <lineage>
        <taxon>Bacteria</taxon>
        <taxon>Bacillati</taxon>
        <taxon>Cyanobacteriota</taxon>
        <taxon>Cyanophyceae</taxon>
        <taxon>Nostocales</taxon>
        <taxon>Nodulariaceae</taxon>
        <taxon>Anabaenopsis</taxon>
    </lineage>
</organism>
<keyword evidence="2" id="KW-1185">Reference proteome</keyword>
<dbReference type="Gene3D" id="3.40.1350.10">
    <property type="match status" value="1"/>
</dbReference>
<reference evidence="1 2" key="1">
    <citation type="submission" date="2017-06" db="EMBL/GenBank/DDBJ databases">
        <title>Genome sequencing of cyanobaciteial culture collection at National Institute for Environmental Studies (NIES).</title>
        <authorList>
            <person name="Hirose Y."/>
            <person name="Shimura Y."/>
            <person name="Fujisawa T."/>
            <person name="Nakamura Y."/>
            <person name="Kawachi M."/>
        </authorList>
    </citation>
    <scope>NUCLEOTIDE SEQUENCE [LARGE SCALE GENOMIC DNA]</scope>
    <source>
        <strain evidence="1 2">NIES-21</strain>
    </source>
</reference>
<dbReference type="Pfam" id="PF08814">
    <property type="entry name" value="XisH"/>
    <property type="match status" value="1"/>
</dbReference>
<gene>
    <name evidence="1" type="primary">xisH_1</name>
    <name evidence="1" type="ORF">NIES21_20020</name>
</gene>
<dbReference type="EMBL" id="AP018174">
    <property type="protein sequence ID" value="BAY16179.1"/>
    <property type="molecule type" value="Genomic_DNA"/>
</dbReference>
<accession>A0A1Z4GFC2</accession>
<dbReference type="GO" id="GO:0003676">
    <property type="term" value="F:nucleic acid binding"/>
    <property type="evidence" value="ECO:0007669"/>
    <property type="project" value="InterPro"/>
</dbReference>
<dbReference type="AlphaFoldDB" id="A0A1Z4GFC2"/>
<dbReference type="InterPro" id="IPR011856">
    <property type="entry name" value="tRNA_endonuc-like_dom_sf"/>
</dbReference>